<sequence>SDATFNHIVHQCAEHGTALRFIGWGEPLLHPKITYWIMKAHSYGLLTHLNTNGSKLDRIMAVRLVVAGLTSMKFSFQGVDRKSYREMRNIDWFDQLIETIGVMVEARGDKAFPWIALSTTITDETEEAVHAFKVRVGHLVNELSVGHTIFDFMDLSAVRLNDADRARVTIIPDTESQSLAATLARDYSTKSER</sequence>
<dbReference type="SUPFAM" id="SSF102114">
    <property type="entry name" value="Radical SAM enzymes"/>
    <property type="match status" value="1"/>
</dbReference>
<evidence type="ECO:0000256" key="1">
    <source>
        <dbReference type="ARBA" id="ARBA00022691"/>
    </source>
</evidence>
<feature type="domain" description="Radical SAM core" evidence="5">
    <location>
        <begin position="11"/>
        <end position="128"/>
    </location>
</feature>
<dbReference type="InterPro" id="IPR050377">
    <property type="entry name" value="Radical_SAM_PqqE_MftC-like"/>
</dbReference>
<dbReference type="GO" id="GO:0003824">
    <property type="term" value="F:catalytic activity"/>
    <property type="evidence" value="ECO:0007669"/>
    <property type="project" value="InterPro"/>
</dbReference>
<feature type="non-terminal residue" evidence="6">
    <location>
        <position position="1"/>
    </location>
</feature>
<dbReference type="GO" id="GO:0051536">
    <property type="term" value="F:iron-sulfur cluster binding"/>
    <property type="evidence" value="ECO:0007669"/>
    <property type="project" value="UniProtKB-KW"/>
</dbReference>
<name>A0A0F8W5G8_9ZZZZ</name>
<dbReference type="Pfam" id="PF04055">
    <property type="entry name" value="Radical_SAM"/>
    <property type="match status" value="1"/>
</dbReference>
<dbReference type="PANTHER" id="PTHR11228:SF7">
    <property type="entry name" value="PQQA PEPTIDE CYCLASE"/>
    <property type="match status" value="1"/>
</dbReference>
<gene>
    <name evidence="6" type="ORF">LCGC14_3109970</name>
</gene>
<accession>A0A0F8W5G8</accession>
<dbReference type="AlphaFoldDB" id="A0A0F8W5G8"/>
<reference evidence="6" key="1">
    <citation type="journal article" date="2015" name="Nature">
        <title>Complex archaea that bridge the gap between prokaryotes and eukaryotes.</title>
        <authorList>
            <person name="Spang A."/>
            <person name="Saw J.H."/>
            <person name="Jorgensen S.L."/>
            <person name="Zaremba-Niedzwiedzka K."/>
            <person name="Martijn J."/>
            <person name="Lind A.E."/>
            <person name="van Eijk R."/>
            <person name="Schleper C."/>
            <person name="Guy L."/>
            <person name="Ettema T.J."/>
        </authorList>
    </citation>
    <scope>NUCLEOTIDE SEQUENCE</scope>
</reference>
<dbReference type="InterPro" id="IPR058240">
    <property type="entry name" value="rSAM_sf"/>
</dbReference>
<evidence type="ECO:0000256" key="4">
    <source>
        <dbReference type="ARBA" id="ARBA00023014"/>
    </source>
</evidence>
<dbReference type="PANTHER" id="PTHR11228">
    <property type="entry name" value="RADICAL SAM DOMAIN PROTEIN"/>
    <property type="match status" value="1"/>
</dbReference>
<keyword evidence="2" id="KW-0479">Metal-binding</keyword>
<dbReference type="Gene3D" id="3.20.20.70">
    <property type="entry name" value="Aldolase class I"/>
    <property type="match status" value="1"/>
</dbReference>
<comment type="caution">
    <text evidence="6">The sequence shown here is derived from an EMBL/GenBank/DDBJ whole genome shotgun (WGS) entry which is preliminary data.</text>
</comment>
<dbReference type="InterPro" id="IPR013785">
    <property type="entry name" value="Aldolase_TIM"/>
</dbReference>
<evidence type="ECO:0000313" key="6">
    <source>
        <dbReference type="EMBL" id="KKK51937.1"/>
    </source>
</evidence>
<evidence type="ECO:0000256" key="3">
    <source>
        <dbReference type="ARBA" id="ARBA00023004"/>
    </source>
</evidence>
<dbReference type="InterPro" id="IPR007197">
    <property type="entry name" value="rSAM"/>
</dbReference>
<protein>
    <recommendedName>
        <fullName evidence="5">Radical SAM core domain-containing protein</fullName>
    </recommendedName>
</protein>
<evidence type="ECO:0000256" key="2">
    <source>
        <dbReference type="ARBA" id="ARBA00022723"/>
    </source>
</evidence>
<keyword evidence="1" id="KW-0949">S-adenosyl-L-methionine</keyword>
<dbReference type="EMBL" id="LAZR01067266">
    <property type="protein sequence ID" value="KKK51937.1"/>
    <property type="molecule type" value="Genomic_DNA"/>
</dbReference>
<keyword evidence="4" id="KW-0411">Iron-sulfur</keyword>
<proteinExistence type="predicted"/>
<keyword evidence="3" id="KW-0408">Iron</keyword>
<evidence type="ECO:0000259" key="5">
    <source>
        <dbReference type="Pfam" id="PF04055"/>
    </source>
</evidence>
<organism evidence="6">
    <name type="scientific">marine sediment metagenome</name>
    <dbReference type="NCBI Taxonomy" id="412755"/>
    <lineage>
        <taxon>unclassified sequences</taxon>
        <taxon>metagenomes</taxon>
        <taxon>ecological metagenomes</taxon>
    </lineage>
</organism>
<dbReference type="GO" id="GO:0046872">
    <property type="term" value="F:metal ion binding"/>
    <property type="evidence" value="ECO:0007669"/>
    <property type="project" value="UniProtKB-KW"/>
</dbReference>